<comment type="similarity">
    <text evidence="1">Belongs to the LysR transcriptional regulatory family.</text>
</comment>
<keyword evidence="2" id="KW-0805">Transcription regulation</keyword>
<accession>A0A561Q0J4</accession>
<dbReference type="FunFam" id="1.10.10.10:FF:000001">
    <property type="entry name" value="LysR family transcriptional regulator"/>
    <property type="match status" value="1"/>
</dbReference>
<evidence type="ECO:0000256" key="2">
    <source>
        <dbReference type="ARBA" id="ARBA00023015"/>
    </source>
</evidence>
<evidence type="ECO:0000256" key="3">
    <source>
        <dbReference type="ARBA" id="ARBA00023125"/>
    </source>
</evidence>
<dbReference type="InterPro" id="IPR036388">
    <property type="entry name" value="WH-like_DNA-bd_sf"/>
</dbReference>
<dbReference type="GO" id="GO:0043565">
    <property type="term" value="F:sequence-specific DNA binding"/>
    <property type="evidence" value="ECO:0007669"/>
    <property type="project" value="TreeGrafter"/>
</dbReference>
<evidence type="ECO:0000259" key="8">
    <source>
        <dbReference type="PROSITE" id="PS50931"/>
    </source>
</evidence>
<dbReference type="OrthoDB" id="9813056at2"/>
<dbReference type="GO" id="GO:0006351">
    <property type="term" value="P:DNA-templated transcription"/>
    <property type="evidence" value="ECO:0007669"/>
    <property type="project" value="TreeGrafter"/>
</dbReference>
<dbReference type="PROSITE" id="PS50931">
    <property type="entry name" value="HTH_LYSR"/>
    <property type="match status" value="1"/>
</dbReference>
<dbReference type="Gene3D" id="3.40.190.290">
    <property type="match status" value="1"/>
</dbReference>
<comment type="caution">
    <text evidence="9">The sequence shown here is derived from an EMBL/GenBank/DDBJ whole genome shotgun (WGS) entry which is preliminary data.</text>
</comment>
<feature type="domain" description="HTH lysR-type" evidence="8">
    <location>
        <begin position="4"/>
        <end position="61"/>
    </location>
</feature>
<proteinExistence type="inferred from homology"/>
<dbReference type="InterPro" id="IPR036390">
    <property type="entry name" value="WH_DNA-bd_sf"/>
</dbReference>
<evidence type="ECO:0000313" key="9">
    <source>
        <dbReference type="EMBL" id="TWF43901.1"/>
    </source>
</evidence>
<dbReference type="GO" id="GO:0003700">
    <property type="term" value="F:DNA-binding transcription factor activity"/>
    <property type="evidence" value="ECO:0007669"/>
    <property type="project" value="InterPro"/>
</dbReference>
<dbReference type="InterPro" id="IPR005119">
    <property type="entry name" value="LysR_subst-bd"/>
</dbReference>
<dbReference type="InterPro" id="IPR058163">
    <property type="entry name" value="LysR-type_TF_proteobact-type"/>
</dbReference>
<dbReference type="PRINTS" id="PR00039">
    <property type="entry name" value="HTHLYSR"/>
</dbReference>
<dbReference type="InterPro" id="IPR000847">
    <property type="entry name" value="LysR_HTH_N"/>
</dbReference>
<name>A0A561Q0J4_9HYPH</name>
<dbReference type="Proteomes" id="UP000320653">
    <property type="component" value="Unassembled WGS sequence"/>
</dbReference>
<comment type="function">
    <text evidence="5">Transcriptional regulator of the ttuABCDE tartrate utilization operon.</text>
</comment>
<dbReference type="Gene3D" id="1.10.10.10">
    <property type="entry name" value="Winged helix-like DNA-binding domain superfamily/Winged helix DNA-binding domain"/>
    <property type="match status" value="1"/>
</dbReference>
<dbReference type="Pfam" id="PF00126">
    <property type="entry name" value="HTH_1"/>
    <property type="match status" value="1"/>
</dbReference>
<keyword evidence="3 9" id="KW-0238">DNA-binding</keyword>
<dbReference type="Pfam" id="PF03466">
    <property type="entry name" value="LysR_substrate"/>
    <property type="match status" value="1"/>
</dbReference>
<protein>
    <recommendedName>
        <fullName evidence="6">HTH-type transcriptional regulator TtuA</fullName>
    </recommendedName>
    <alternativeName>
        <fullName evidence="7">Tartrate utilization transcriptional regulator</fullName>
    </alternativeName>
</protein>
<dbReference type="PANTHER" id="PTHR30537:SF1">
    <property type="entry name" value="HTH-TYPE TRANSCRIPTIONAL REGULATOR PGRR"/>
    <property type="match status" value="1"/>
</dbReference>
<dbReference type="PANTHER" id="PTHR30537">
    <property type="entry name" value="HTH-TYPE TRANSCRIPTIONAL REGULATOR"/>
    <property type="match status" value="1"/>
</dbReference>
<evidence type="ECO:0000313" key="10">
    <source>
        <dbReference type="Proteomes" id="UP000320653"/>
    </source>
</evidence>
<reference evidence="9 10" key="1">
    <citation type="submission" date="2019-06" db="EMBL/GenBank/DDBJ databases">
        <title>Sorghum-associated microbial communities from plants grown in Nebraska, USA.</title>
        <authorList>
            <person name="Schachtman D."/>
        </authorList>
    </citation>
    <scope>NUCLEOTIDE SEQUENCE [LARGE SCALE GENOMIC DNA]</scope>
    <source>
        <strain evidence="9 10">1225</strain>
    </source>
</reference>
<dbReference type="RefSeq" id="WP_145643586.1">
    <property type="nucleotide sequence ID" value="NZ_VIWP01000018.1"/>
</dbReference>
<evidence type="ECO:0000256" key="1">
    <source>
        <dbReference type="ARBA" id="ARBA00009437"/>
    </source>
</evidence>
<keyword evidence="10" id="KW-1185">Reference proteome</keyword>
<evidence type="ECO:0000256" key="7">
    <source>
        <dbReference type="ARBA" id="ARBA00083243"/>
    </source>
</evidence>
<evidence type="ECO:0000256" key="4">
    <source>
        <dbReference type="ARBA" id="ARBA00023163"/>
    </source>
</evidence>
<gene>
    <name evidence="9" type="ORF">FHW37_11853</name>
</gene>
<dbReference type="EMBL" id="VIWP01000018">
    <property type="protein sequence ID" value="TWF43901.1"/>
    <property type="molecule type" value="Genomic_DNA"/>
</dbReference>
<evidence type="ECO:0000256" key="6">
    <source>
        <dbReference type="ARBA" id="ARBA00067332"/>
    </source>
</evidence>
<dbReference type="SUPFAM" id="SSF53850">
    <property type="entry name" value="Periplasmic binding protein-like II"/>
    <property type="match status" value="1"/>
</dbReference>
<dbReference type="SUPFAM" id="SSF46785">
    <property type="entry name" value="Winged helix' DNA-binding domain"/>
    <property type="match status" value="1"/>
</dbReference>
<keyword evidence="4" id="KW-0804">Transcription</keyword>
<evidence type="ECO:0000256" key="5">
    <source>
        <dbReference type="ARBA" id="ARBA00054626"/>
    </source>
</evidence>
<sequence>MRDLDLQSLRCVIALSASRNFRVAAAQLDISRSALSRAVARLEADLGVRLFRRTTRSVFLTDEGEAFLSEIHGAVGTIDGAIDRLNRFRSTPRGTLRISTSEGMALQLMRPMFLAFLAAHPEMSLDIVADGKFVDIVAEGFDAGIRFAEAVPRDMIGVKIGSDRYEMAVVASPKYLDRLARPSSPHDLSRHDCIRLRMPGGAMYAWEFSGLNGAFSVQVPGRLTVNSYALAIEAALGDHGIAYTGYPLVRKHVADGRLCRLLEEWTPPFPGLQLYYPMRSDLSAGLKAFVDFVRRHTHGTTP</sequence>
<dbReference type="AlphaFoldDB" id="A0A561Q0J4"/>
<organism evidence="9 10">
    <name type="scientific">Neorhizobium alkalisoli</name>
    <dbReference type="NCBI Taxonomy" id="528178"/>
    <lineage>
        <taxon>Bacteria</taxon>
        <taxon>Pseudomonadati</taxon>
        <taxon>Pseudomonadota</taxon>
        <taxon>Alphaproteobacteria</taxon>
        <taxon>Hyphomicrobiales</taxon>
        <taxon>Rhizobiaceae</taxon>
        <taxon>Rhizobium/Agrobacterium group</taxon>
        <taxon>Neorhizobium</taxon>
    </lineage>
</organism>